<keyword evidence="1" id="KW-1133">Transmembrane helix</keyword>
<evidence type="ECO:0000313" key="3">
    <source>
        <dbReference type="Proteomes" id="UP000078295"/>
    </source>
</evidence>
<reference evidence="2 3" key="1">
    <citation type="journal article" date="2016" name="Genome Biol. Evol.">
        <title>Comparative Genomic Analyses of the Moraxella catarrhalis Serosensitive and Seroresistant Lineages Demonstrate Their Independent Evolution.</title>
        <authorList>
            <person name="Earl J.P."/>
            <person name="de Vries S.P."/>
            <person name="Ahmed A."/>
            <person name="Powell E."/>
            <person name="Schultz M.P."/>
            <person name="Hermans P.W."/>
            <person name="Hill D.J."/>
            <person name="Zhou Z."/>
            <person name="Constantinidou C.I."/>
            <person name="Hu F.Z."/>
            <person name="Bootsma H.J."/>
            <person name="Ehrlich G.D."/>
        </authorList>
    </citation>
    <scope>NUCLEOTIDE SEQUENCE [LARGE SCALE GENOMIC DNA]</scope>
    <source>
        <strain evidence="2 3">F23</strain>
    </source>
</reference>
<sequence length="48" mass="5627">MCGYNKTLLLNLPHLLCLFLLNMTILSYFCNKINYSFANLSKKLKKIE</sequence>
<keyword evidence="1" id="KW-0472">Membrane</keyword>
<comment type="caution">
    <text evidence="2">The sequence shown here is derived from an EMBL/GenBank/DDBJ whole genome shotgun (WGS) entry which is preliminary data.</text>
</comment>
<feature type="transmembrane region" description="Helical" evidence="1">
    <location>
        <begin position="12"/>
        <end position="30"/>
    </location>
</feature>
<organism evidence="2 3">
    <name type="scientific">Moraxella catarrhalis</name>
    <name type="common">Branhamella catarrhalis</name>
    <dbReference type="NCBI Taxonomy" id="480"/>
    <lineage>
        <taxon>Bacteria</taxon>
        <taxon>Pseudomonadati</taxon>
        <taxon>Pseudomonadota</taxon>
        <taxon>Gammaproteobacteria</taxon>
        <taxon>Moraxellales</taxon>
        <taxon>Moraxellaceae</taxon>
        <taxon>Moraxella</taxon>
    </lineage>
</organism>
<dbReference type="EMBL" id="LXHQ01000031">
    <property type="protein sequence ID" value="OAV25244.1"/>
    <property type="molecule type" value="Genomic_DNA"/>
</dbReference>
<proteinExistence type="predicted"/>
<protein>
    <submittedName>
        <fullName evidence="2">Uncharacterized protein</fullName>
    </submittedName>
</protein>
<gene>
    <name evidence="2" type="ORF">AO370_1321</name>
</gene>
<evidence type="ECO:0000256" key="1">
    <source>
        <dbReference type="SAM" id="Phobius"/>
    </source>
</evidence>
<accession>A0AB36DN98</accession>
<name>A0AB36DN98_MORCA</name>
<dbReference type="Proteomes" id="UP000078295">
    <property type="component" value="Unassembled WGS sequence"/>
</dbReference>
<evidence type="ECO:0000313" key="2">
    <source>
        <dbReference type="EMBL" id="OAV25244.1"/>
    </source>
</evidence>
<dbReference type="AlphaFoldDB" id="A0AB36DN98"/>
<keyword evidence="1" id="KW-0812">Transmembrane</keyword>